<dbReference type="Proteomes" id="UP000504637">
    <property type="component" value="Unplaced"/>
</dbReference>
<keyword evidence="2" id="KW-0808">Transferase</keyword>
<dbReference type="SUPFAM" id="SSF56112">
    <property type="entry name" value="Protein kinase-like (PK-like)"/>
    <property type="match status" value="1"/>
</dbReference>
<dbReference type="RefSeq" id="XP_033456326.1">
    <property type="nucleotide sequence ID" value="XM_033608923.1"/>
</dbReference>
<evidence type="ECO:0000256" key="2">
    <source>
        <dbReference type="ARBA" id="ARBA00022679"/>
    </source>
</evidence>
<evidence type="ECO:0000256" key="5">
    <source>
        <dbReference type="ARBA" id="ARBA00022840"/>
    </source>
</evidence>
<evidence type="ECO:0000259" key="6">
    <source>
        <dbReference type="PROSITE" id="PS50011"/>
    </source>
</evidence>
<gene>
    <name evidence="8" type="ORF">K489DRAFT_78705</name>
</gene>
<keyword evidence="4" id="KW-0418">Kinase</keyword>
<dbReference type="GeneID" id="54366724"/>
<accession>A0A6J3LU26</accession>
<dbReference type="SUPFAM" id="SSF48403">
    <property type="entry name" value="Ankyrin repeat"/>
    <property type="match status" value="1"/>
</dbReference>
<feature type="domain" description="Protein kinase" evidence="6">
    <location>
        <begin position="196"/>
        <end position="439"/>
    </location>
</feature>
<proteinExistence type="predicted"/>
<keyword evidence="3" id="KW-0547">Nucleotide-binding</keyword>
<sequence>MPALLSKWRKKPVCASTRWEELRHLQAEDADGDQNGPKTLYLQLHELVLPIETAKLGENDLFSPTGCHWGSVVITCDQSQISCDLALYRTSHSLRPQWVCKQPLQEFEVFRPVHQVQISFNLNLKGSNTFSLNISVPLGDVPVFQDLESRLESARLDSQWYDVPGNSGAKVAVGFAFCERSEREDFYDARLCCPWRVTHKYIGPGQMETVQKYAIQYLTNIPANTHSERKPFPVFAYDMPVAAFYENIVLHGRDSILSPFVGGGQLFYYLQQERQFSVDKSRIYIAELMHALEGLSNHGFPGYDVRPTKVMLDSLGHVKICDFRLYGYRQDAVDTNLEYWQQSRYLTPESSVDPTPNEATAAWSIGAALFEMLYGLPPFYDEDVDTYISRIRSTRPLVIPSRPEIPSSAATLLLQLLEKNPAARLGASGLLDIRSHDFFIGVDWTDIASRERIAAFVPPVNPPWIAKQVRPEPDIWRWSWTDKDGIVHKRAFDFGKLARRLKSKREPPDWELLKPRSRRALKTVELGWAVFQCDFAATLRLLSQGVQCDFEEGDRPGYPRNPDNAQIFYDPTFAREFIPPLVYAVRGLNEAMVMLLLAHGANPNVGFHELDSADLYYSHNNEVSCGRVVHLAAGLGLMDITRRLIIAGADIYRAQPVAAHHLCAGVHRIKWHQVIQRSADAAGTTAEISD</sequence>
<dbReference type="Gene3D" id="1.25.40.20">
    <property type="entry name" value="Ankyrin repeat-containing domain"/>
    <property type="match status" value="1"/>
</dbReference>
<dbReference type="GO" id="GO:0004674">
    <property type="term" value="F:protein serine/threonine kinase activity"/>
    <property type="evidence" value="ECO:0007669"/>
    <property type="project" value="UniProtKB-KW"/>
</dbReference>
<evidence type="ECO:0000256" key="1">
    <source>
        <dbReference type="ARBA" id="ARBA00022527"/>
    </source>
</evidence>
<name>A0A6J3LU26_9PEZI</name>
<dbReference type="OrthoDB" id="1278353at2759"/>
<organism evidence="8">
    <name type="scientific">Dissoconium aciculare CBS 342.82</name>
    <dbReference type="NCBI Taxonomy" id="1314786"/>
    <lineage>
        <taxon>Eukaryota</taxon>
        <taxon>Fungi</taxon>
        <taxon>Dikarya</taxon>
        <taxon>Ascomycota</taxon>
        <taxon>Pezizomycotina</taxon>
        <taxon>Dothideomycetes</taxon>
        <taxon>Dothideomycetidae</taxon>
        <taxon>Mycosphaerellales</taxon>
        <taxon>Dissoconiaceae</taxon>
        <taxon>Dissoconium</taxon>
    </lineage>
</organism>
<dbReference type="GO" id="GO:0005524">
    <property type="term" value="F:ATP binding"/>
    <property type="evidence" value="ECO:0007669"/>
    <property type="project" value="UniProtKB-KW"/>
</dbReference>
<keyword evidence="7" id="KW-1185">Reference proteome</keyword>
<dbReference type="Gene3D" id="3.30.200.20">
    <property type="entry name" value="Phosphorylase Kinase, domain 1"/>
    <property type="match status" value="1"/>
</dbReference>
<evidence type="ECO:0000256" key="3">
    <source>
        <dbReference type="ARBA" id="ARBA00022741"/>
    </source>
</evidence>
<evidence type="ECO:0000313" key="8">
    <source>
        <dbReference type="RefSeq" id="XP_033456326.1"/>
    </source>
</evidence>
<dbReference type="InterPro" id="IPR036770">
    <property type="entry name" value="Ankyrin_rpt-contain_sf"/>
</dbReference>
<dbReference type="InterPro" id="IPR000719">
    <property type="entry name" value="Prot_kinase_dom"/>
</dbReference>
<keyword evidence="5" id="KW-0067">ATP-binding</keyword>
<dbReference type="AlphaFoldDB" id="A0A6J3LU26"/>
<evidence type="ECO:0000313" key="7">
    <source>
        <dbReference type="Proteomes" id="UP000504637"/>
    </source>
</evidence>
<reference evidence="8" key="2">
    <citation type="submission" date="2020-04" db="EMBL/GenBank/DDBJ databases">
        <authorList>
            <consortium name="NCBI Genome Project"/>
        </authorList>
    </citation>
    <scope>NUCLEOTIDE SEQUENCE</scope>
    <source>
        <strain evidence="8">CBS 342.82</strain>
    </source>
</reference>
<dbReference type="PROSITE" id="PS50011">
    <property type="entry name" value="PROTEIN_KINASE_DOM"/>
    <property type="match status" value="1"/>
</dbReference>
<evidence type="ECO:0000256" key="4">
    <source>
        <dbReference type="ARBA" id="ARBA00022777"/>
    </source>
</evidence>
<protein>
    <submittedName>
        <fullName evidence="8">Kinase-like protein</fullName>
    </submittedName>
</protein>
<dbReference type="Pfam" id="PF00069">
    <property type="entry name" value="Pkinase"/>
    <property type="match status" value="1"/>
</dbReference>
<reference evidence="8" key="1">
    <citation type="submission" date="2020-01" db="EMBL/GenBank/DDBJ databases">
        <authorList>
            <consortium name="DOE Joint Genome Institute"/>
            <person name="Haridas S."/>
            <person name="Albert R."/>
            <person name="Binder M."/>
            <person name="Bloem J."/>
            <person name="Labutti K."/>
            <person name="Salamov A."/>
            <person name="Andreopoulos B."/>
            <person name="Baker S.E."/>
            <person name="Barry K."/>
            <person name="Bills G."/>
            <person name="Bluhm B.H."/>
            <person name="Cannon C."/>
            <person name="Castanera R."/>
            <person name="Culley D.E."/>
            <person name="Daum C."/>
            <person name="Ezra D."/>
            <person name="Gonzalez J.B."/>
            <person name="Henrissat B."/>
            <person name="Kuo A."/>
            <person name="Liang C."/>
            <person name="Lipzen A."/>
            <person name="Lutzoni F."/>
            <person name="Magnuson J."/>
            <person name="Mondo S."/>
            <person name="Nolan M."/>
            <person name="Ohm R."/>
            <person name="Pangilinan J."/>
            <person name="Park H.-J."/>
            <person name="Ramirez L."/>
            <person name="Alfaro M."/>
            <person name="Sun H."/>
            <person name="Tritt A."/>
            <person name="Yoshinaga Y."/>
            <person name="Zwiers L.-H."/>
            <person name="Turgeon B.G."/>
            <person name="Goodwin S.B."/>
            <person name="Spatafora J.W."/>
            <person name="Crous P.W."/>
            <person name="Grigoriev I.V."/>
        </authorList>
    </citation>
    <scope>NUCLEOTIDE SEQUENCE</scope>
    <source>
        <strain evidence="8">CBS 342.82</strain>
    </source>
</reference>
<dbReference type="PANTHER" id="PTHR24351">
    <property type="entry name" value="RIBOSOMAL PROTEIN S6 KINASE"/>
    <property type="match status" value="1"/>
</dbReference>
<reference evidence="8" key="3">
    <citation type="submission" date="2025-08" db="UniProtKB">
        <authorList>
            <consortium name="RefSeq"/>
        </authorList>
    </citation>
    <scope>IDENTIFICATION</scope>
    <source>
        <strain evidence="8">CBS 342.82</strain>
    </source>
</reference>
<dbReference type="Gene3D" id="1.10.510.10">
    <property type="entry name" value="Transferase(Phosphotransferase) domain 1"/>
    <property type="match status" value="1"/>
</dbReference>
<dbReference type="SMART" id="SM00220">
    <property type="entry name" value="S_TKc"/>
    <property type="match status" value="1"/>
</dbReference>
<keyword evidence="1" id="KW-0723">Serine/threonine-protein kinase</keyword>
<dbReference type="InterPro" id="IPR011009">
    <property type="entry name" value="Kinase-like_dom_sf"/>
</dbReference>